<keyword evidence="2" id="KW-1185">Reference proteome</keyword>
<dbReference type="Proteomes" id="UP001234297">
    <property type="component" value="Chromosome 7"/>
</dbReference>
<protein>
    <submittedName>
        <fullName evidence="1">Uncharacterized protein</fullName>
    </submittedName>
</protein>
<accession>A0ACC2L6H6</accession>
<sequence>MQERSSNTGWKTVIMSSVSCDGMKMGLWLDFVFLLLLHNLRAHGVVTVAVKCNEIGDTSEYLHVGCSKLCVFPGCRVRVKFDIDFVADK</sequence>
<comment type="caution">
    <text evidence="1">The sequence shown here is derived from an EMBL/GenBank/DDBJ whole genome shotgun (WGS) entry which is preliminary data.</text>
</comment>
<name>A0ACC2L6H6_PERAE</name>
<organism evidence="1 2">
    <name type="scientific">Persea americana</name>
    <name type="common">Avocado</name>
    <dbReference type="NCBI Taxonomy" id="3435"/>
    <lineage>
        <taxon>Eukaryota</taxon>
        <taxon>Viridiplantae</taxon>
        <taxon>Streptophyta</taxon>
        <taxon>Embryophyta</taxon>
        <taxon>Tracheophyta</taxon>
        <taxon>Spermatophyta</taxon>
        <taxon>Magnoliopsida</taxon>
        <taxon>Magnoliidae</taxon>
        <taxon>Laurales</taxon>
        <taxon>Lauraceae</taxon>
        <taxon>Persea</taxon>
    </lineage>
</organism>
<dbReference type="EMBL" id="CM056815">
    <property type="protein sequence ID" value="KAJ8628634.1"/>
    <property type="molecule type" value="Genomic_DNA"/>
</dbReference>
<reference evidence="1 2" key="1">
    <citation type="journal article" date="2022" name="Hortic Res">
        <title>A haplotype resolved chromosomal level avocado genome allows analysis of novel avocado genes.</title>
        <authorList>
            <person name="Nath O."/>
            <person name="Fletcher S.J."/>
            <person name="Hayward A."/>
            <person name="Shaw L.M."/>
            <person name="Masouleh A.K."/>
            <person name="Furtado A."/>
            <person name="Henry R.J."/>
            <person name="Mitter N."/>
        </authorList>
    </citation>
    <scope>NUCLEOTIDE SEQUENCE [LARGE SCALE GENOMIC DNA]</scope>
    <source>
        <strain evidence="2">cv. Hass</strain>
    </source>
</reference>
<gene>
    <name evidence="1" type="ORF">MRB53_021957</name>
</gene>
<evidence type="ECO:0000313" key="1">
    <source>
        <dbReference type="EMBL" id="KAJ8628634.1"/>
    </source>
</evidence>
<evidence type="ECO:0000313" key="2">
    <source>
        <dbReference type="Proteomes" id="UP001234297"/>
    </source>
</evidence>
<proteinExistence type="predicted"/>